<dbReference type="STRING" id="670580.A0A1X6MYS8"/>
<dbReference type="AlphaFoldDB" id="A0A1X6MYS8"/>
<evidence type="ECO:0000256" key="1">
    <source>
        <dbReference type="SAM" id="MobiDB-lite"/>
    </source>
</evidence>
<dbReference type="OrthoDB" id="3267098at2759"/>
<dbReference type="Proteomes" id="UP000194127">
    <property type="component" value="Unassembled WGS sequence"/>
</dbReference>
<proteinExistence type="predicted"/>
<organism evidence="2 3">
    <name type="scientific">Postia placenta MAD-698-R-SB12</name>
    <dbReference type="NCBI Taxonomy" id="670580"/>
    <lineage>
        <taxon>Eukaryota</taxon>
        <taxon>Fungi</taxon>
        <taxon>Dikarya</taxon>
        <taxon>Basidiomycota</taxon>
        <taxon>Agaricomycotina</taxon>
        <taxon>Agaricomycetes</taxon>
        <taxon>Polyporales</taxon>
        <taxon>Adustoporiaceae</taxon>
        <taxon>Rhodonia</taxon>
    </lineage>
</organism>
<feature type="region of interest" description="Disordered" evidence="1">
    <location>
        <begin position="288"/>
        <end position="319"/>
    </location>
</feature>
<gene>
    <name evidence="2" type="ORF">POSPLADRAFT_1144555</name>
</gene>
<dbReference type="RefSeq" id="XP_024338325.1">
    <property type="nucleotide sequence ID" value="XM_024485710.1"/>
</dbReference>
<dbReference type="GeneID" id="36330659"/>
<name>A0A1X6MYS8_9APHY</name>
<sequence length="668" mass="75109">MPQLKDHLLSRLLDLPYDGEEHTFSDAESNTVTIIGGKIYKHKNFRINYTTYDLRRSQDCVNPRSEAPDIMVLAHEDSDHPYWSRDPSPQHIEFLFIRWFGRDLTTRTGWNARRLPRIGFIDADEPGAFAFLDPRHVVRAIHTIPAFAHGFTDEYLRPSIARHPRECDEDWMTYYEPDAEHMYSFADRDMFMRFRGGGIGHMAIAEVTERLLQESHEDMQDNLEGHPTDKPSIPDALRPARGRDQEYADVRHSEVVLGNPPNTLTVGMLCQEGPNNIQAEEADYGYIDNDAEDIDDGGEIGTDDEDALGPEDGEDDGDSVTTIQRAASILEGPHANGPIFPVLGCRTTGSPSYYAAFPLLFQNIWWLVFALLAKEGEYDTIATCIAVCKSWRDIGWRHLPRSVMFRSDEEVARIKDVYEHRGRWRGPVYVHARGQHGKRRRLPGLRKLSLTDIALSGQVPNSGTSPFFDGLLEFLNTTTAISHLSELHGNLSPHLLVQTEEDYALHKLTKYIGASLRTLHLHAALPSQSLCHISVMSTGDRFDISENTQLVHLALTSAVNDEHVLGLCNALHDILSSVTSARITKVEIDFKIDDVTYDAVVERLRIVEDGLARIDAMLSTPIFGALTEVVIGYNYTAQPAVPRAARHSRRRESSCIVWPSTASACTAF</sequence>
<evidence type="ECO:0000313" key="3">
    <source>
        <dbReference type="Proteomes" id="UP000194127"/>
    </source>
</evidence>
<feature type="compositionally biased region" description="Acidic residues" evidence="1">
    <location>
        <begin position="289"/>
        <end position="318"/>
    </location>
</feature>
<reference evidence="2 3" key="1">
    <citation type="submission" date="2017-04" db="EMBL/GenBank/DDBJ databases">
        <title>Genome Sequence of the Model Brown-Rot Fungus Postia placenta SB12.</title>
        <authorList>
            <consortium name="DOE Joint Genome Institute"/>
            <person name="Gaskell J."/>
            <person name="Kersten P."/>
            <person name="Larrondo L.F."/>
            <person name="Canessa P."/>
            <person name="Martinez D."/>
            <person name="Hibbett D."/>
            <person name="Schmoll M."/>
            <person name="Kubicek C.P."/>
            <person name="Martinez A.T."/>
            <person name="Yadav J."/>
            <person name="Master E."/>
            <person name="Magnuson J.K."/>
            <person name="James T."/>
            <person name="Yaver D."/>
            <person name="Berka R."/>
            <person name="Labutti K."/>
            <person name="Lipzen A."/>
            <person name="Aerts A."/>
            <person name="Barry K."/>
            <person name="Henrissat B."/>
            <person name="Blanchette R."/>
            <person name="Grigoriev I."/>
            <person name="Cullen D."/>
        </authorList>
    </citation>
    <scope>NUCLEOTIDE SEQUENCE [LARGE SCALE GENOMIC DNA]</scope>
    <source>
        <strain evidence="2 3">MAD-698-R-SB12</strain>
    </source>
</reference>
<evidence type="ECO:0000313" key="2">
    <source>
        <dbReference type="EMBL" id="OSX61531.1"/>
    </source>
</evidence>
<accession>A0A1X6MYS8</accession>
<dbReference type="EMBL" id="KZ110598">
    <property type="protein sequence ID" value="OSX61531.1"/>
    <property type="molecule type" value="Genomic_DNA"/>
</dbReference>
<protein>
    <submittedName>
        <fullName evidence="2">Uncharacterized protein</fullName>
    </submittedName>
</protein>
<keyword evidence="3" id="KW-1185">Reference proteome</keyword>